<accession>A0A0R1VZI8</accession>
<feature type="binding site" evidence="5">
    <location>
        <position position="96"/>
    </location>
    <ligand>
        <name>substrate</name>
    </ligand>
</feature>
<dbReference type="InterPro" id="IPR020471">
    <property type="entry name" value="AKR"/>
</dbReference>
<evidence type="ECO:0000313" key="8">
    <source>
        <dbReference type="EMBL" id="KRM10735.1"/>
    </source>
</evidence>
<evidence type="ECO:0000256" key="6">
    <source>
        <dbReference type="PIRSR" id="PIRSR000097-3"/>
    </source>
</evidence>
<organism evidence="8 9">
    <name type="scientific">Paucilactobacillus suebicus DSM 5007 = KCTC 3549</name>
    <dbReference type="NCBI Taxonomy" id="1423807"/>
    <lineage>
        <taxon>Bacteria</taxon>
        <taxon>Bacillati</taxon>
        <taxon>Bacillota</taxon>
        <taxon>Bacilli</taxon>
        <taxon>Lactobacillales</taxon>
        <taxon>Lactobacillaceae</taxon>
        <taxon>Paucilactobacillus</taxon>
    </lineage>
</organism>
<protein>
    <submittedName>
        <fullName evidence="8">Oxidoreductase</fullName>
    </submittedName>
</protein>
<dbReference type="PROSITE" id="PS00063">
    <property type="entry name" value="ALDOKETO_REDUCTASE_3"/>
    <property type="match status" value="1"/>
</dbReference>
<name>A0A0R1VZI8_9LACO</name>
<feature type="active site" description="Proton donor" evidence="4">
    <location>
        <position position="34"/>
    </location>
</feature>
<dbReference type="PANTHER" id="PTHR43827">
    <property type="entry name" value="2,5-DIKETO-D-GLUCONIC ACID REDUCTASE"/>
    <property type="match status" value="1"/>
</dbReference>
<gene>
    <name evidence="8" type="ORF">FD16_GL001127</name>
</gene>
<feature type="domain" description="NADP-dependent oxidoreductase" evidence="7">
    <location>
        <begin position="2"/>
        <end position="246"/>
    </location>
</feature>
<dbReference type="STRING" id="1423807.FD16_GL001127"/>
<dbReference type="EMBL" id="AZGF01000026">
    <property type="protein sequence ID" value="KRM10735.1"/>
    <property type="molecule type" value="Genomic_DNA"/>
</dbReference>
<dbReference type="Gene3D" id="3.20.20.100">
    <property type="entry name" value="NADP-dependent oxidoreductase domain"/>
    <property type="match status" value="1"/>
</dbReference>
<keyword evidence="9" id="KW-1185">Reference proteome</keyword>
<dbReference type="PANTHER" id="PTHR43827:SF3">
    <property type="entry name" value="NADP-DEPENDENT OXIDOREDUCTASE DOMAIN-CONTAINING PROTEIN"/>
    <property type="match status" value="1"/>
</dbReference>
<dbReference type="PROSITE" id="PS00798">
    <property type="entry name" value="ALDOKETO_REDUCTASE_1"/>
    <property type="match status" value="1"/>
</dbReference>
<dbReference type="AlphaFoldDB" id="A0A0R1VZI8"/>
<comment type="similarity">
    <text evidence="1">Belongs to the aldo/keto reductase family.</text>
</comment>
<dbReference type="InterPro" id="IPR018170">
    <property type="entry name" value="Aldo/ket_reductase_CS"/>
</dbReference>
<dbReference type="PRINTS" id="PR00069">
    <property type="entry name" value="ALDKETRDTASE"/>
</dbReference>
<dbReference type="SUPFAM" id="SSF51430">
    <property type="entry name" value="NAD(P)-linked oxidoreductase"/>
    <property type="match status" value="1"/>
</dbReference>
<evidence type="ECO:0000256" key="1">
    <source>
        <dbReference type="ARBA" id="ARBA00007905"/>
    </source>
</evidence>
<dbReference type="InterPro" id="IPR023210">
    <property type="entry name" value="NADP_OxRdtase_dom"/>
</dbReference>
<evidence type="ECO:0000256" key="3">
    <source>
        <dbReference type="ARBA" id="ARBA00023002"/>
    </source>
</evidence>
<dbReference type="PATRIC" id="fig|1423807.3.peg.1147"/>
<dbReference type="PIRSF" id="PIRSF000097">
    <property type="entry name" value="AKR"/>
    <property type="match status" value="1"/>
</dbReference>
<comment type="caution">
    <text evidence="8">The sequence shown here is derived from an EMBL/GenBank/DDBJ whole genome shotgun (WGS) entry which is preliminary data.</text>
</comment>
<keyword evidence="2" id="KW-0521">NADP</keyword>
<reference evidence="8 9" key="1">
    <citation type="journal article" date="2015" name="Genome Announc.">
        <title>Expanding the biotechnology potential of lactobacilli through comparative genomics of 213 strains and associated genera.</title>
        <authorList>
            <person name="Sun Z."/>
            <person name="Harris H.M."/>
            <person name="McCann A."/>
            <person name="Guo C."/>
            <person name="Argimon S."/>
            <person name="Zhang W."/>
            <person name="Yang X."/>
            <person name="Jeffery I.B."/>
            <person name="Cooney J.C."/>
            <person name="Kagawa T.F."/>
            <person name="Liu W."/>
            <person name="Song Y."/>
            <person name="Salvetti E."/>
            <person name="Wrobel A."/>
            <person name="Rasinkangas P."/>
            <person name="Parkhill J."/>
            <person name="Rea M.C."/>
            <person name="O'Sullivan O."/>
            <person name="Ritari J."/>
            <person name="Douillard F.P."/>
            <person name="Paul Ross R."/>
            <person name="Yang R."/>
            <person name="Briner A.E."/>
            <person name="Felis G.E."/>
            <person name="de Vos W.M."/>
            <person name="Barrangou R."/>
            <person name="Klaenhammer T.R."/>
            <person name="Caufield P.W."/>
            <person name="Cui Y."/>
            <person name="Zhang H."/>
            <person name="O'Toole P.W."/>
        </authorList>
    </citation>
    <scope>NUCLEOTIDE SEQUENCE [LARGE SCALE GENOMIC DNA]</scope>
    <source>
        <strain evidence="8 9">DSM 5007</strain>
    </source>
</reference>
<dbReference type="Pfam" id="PF00248">
    <property type="entry name" value="Aldo_ket_red"/>
    <property type="match status" value="1"/>
</dbReference>
<dbReference type="Proteomes" id="UP000051820">
    <property type="component" value="Unassembled WGS sequence"/>
</dbReference>
<dbReference type="InterPro" id="IPR036812">
    <property type="entry name" value="NAD(P)_OxRdtase_dom_sf"/>
</dbReference>
<evidence type="ECO:0000256" key="5">
    <source>
        <dbReference type="PIRSR" id="PIRSR000097-2"/>
    </source>
</evidence>
<dbReference type="RefSeq" id="WP_235778180.1">
    <property type="nucleotide sequence ID" value="NZ_BACO01000071.1"/>
</dbReference>
<evidence type="ECO:0000313" key="9">
    <source>
        <dbReference type="Proteomes" id="UP000051820"/>
    </source>
</evidence>
<evidence type="ECO:0000256" key="4">
    <source>
        <dbReference type="PIRSR" id="PIRSR000097-1"/>
    </source>
</evidence>
<dbReference type="eggNOG" id="COG0656">
    <property type="taxonomic scope" value="Bacteria"/>
</dbReference>
<sequence>MGLGVWKSTNQEAQNSVELAIKNGYRLIDTAKQYGNEAGVGAGISKSLTDNGLKRDDVYITTKVYSGDQGYKNTLAAIDGQLDRLQTDHVDLLLMHWPVNDLYNETWRAMEEIYNQNKALAIGVCNFDVERLTDLLNHASIVPAVNQIEFNPRIHQTDVVNLCRVQGIAVEAWSPLGNGKLLQNETIGKIADRHGKSTAQTILRWEIQQGIIVIPKSTHETRLIENASINDFELTPEDMKQISSLNTEEHSRWYDNYQWYGNPDGDPNFIMKA</sequence>
<proteinExistence type="inferred from homology"/>
<feature type="site" description="Lowers pKa of active site Tyr" evidence="6">
    <location>
        <position position="63"/>
    </location>
</feature>
<evidence type="ECO:0000256" key="2">
    <source>
        <dbReference type="ARBA" id="ARBA00022857"/>
    </source>
</evidence>
<dbReference type="GO" id="GO:0016616">
    <property type="term" value="F:oxidoreductase activity, acting on the CH-OH group of donors, NAD or NADP as acceptor"/>
    <property type="evidence" value="ECO:0007669"/>
    <property type="project" value="UniProtKB-ARBA"/>
</dbReference>
<evidence type="ECO:0000259" key="7">
    <source>
        <dbReference type="Pfam" id="PF00248"/>
    </source>
</evidence>
<dbReference type="FunFam" id="3.20.20.100:FF:000015">
    <property type="entry name" value="Oxidoreductase, aldo/keto reductase family"/>
    <property type="match status" value="1"/>
</dbReference>
<keyword evidence="3" id="KW-0560">Oxidoreductase</keyword>